<feature type="binding site" evidence="3">
    <location>
        <position position="204"/>
    </location>
    <ligand>
        <name>a divalent metal cation</name>
        <dbReference type="ChEBI" id="CHEBI:60240"/>
        <label>1</label>
    </ligand>
</feature>
<dbReference type="EMBL" id="DSKY01000014">
    <property type="protein sequence ID" value="HDY58875.1"/>
    <property type="molecule type" value="Genomic_DNA"/>
</dbReference>
<dbReference type="GO" id="GO:0016788">
    <property type="term" value="F:hydrolase activity, acting on ester bonds"/>
    <property type="evidence" value="ECO:0007669"/>
    <property type="project" value="InterPro"/>
</dbReference>
<evidence type="ECO:0000313" key="4">
    <source>
        <dbReference type="EMBL" id="HDY58875.1"/>
    </source>
</evidence>
<dbReference type="SUPFAM" id="SSF51556">
    <property type="entry name" value="Metallo-dependent hydrolases"/>
    <property type="match status" value="1"/>
</dbReference>
<dbReference type="PIRSF" id="PIRSF005902">
    <property type="entry name" value="DNase_TatD"/>
    <property type="match status" value="1"/>
</dbReference>
<proteinExistence type="predicted"/>
<evidence type="ECO:0000256" key="2">
    <source>
        <dbReference type="ARBA" id="ARBA00022801"/>
    </source>
</evidence>
<evidence type="ECO:0000256" key="1">
    <source>
        <dbReference type="ARBA" id="ARBA00022723"/>
    </source>
</evidence>
<dbReference type="InterPro" id="IPR015991">
    <property type="entry name" value="TatD/YcfH-like"/>
</dbReference>
<dbReference type="GO" id="GO:0005829">
    <property type="term" value="C:cytosol"/>
    <property type="evidence" value="ECO:0007669"/>
    <property type="project" value="TreeGrafter"/>
</dbReference>
<dbReference type="PANTHER" id="PTHR46124:SF2">
    <property type="entry name" value="D-AMINOACYL-TRNA DEACYLASE"/>
    <property type="match status" value="1"/>
</dbReference>
<evidence type="ECO:0000256" key="3">
    <source>
        <dbReference type="PIRSR" id="PIRSR005902-1"/>
    </source>
</evidence>
<dbReference type="GO" id="GO:0004536">
    <property type="term" value="F:DNA nuclease activity"/>
    <property type="evidence" value="ECO:0007669"/>
    <property type="project" value="InterPro"/>
</dbReference>
<feature type="binding site" evidence="3">
    <location>
        <position position="133"/>
    </location>
    <ligand>
        <name>a divalent metal cation</name>
        <dbReference type="ChEBI" id="CHEBI:60240"/>
        <label>2</label>
    </ligand>
</feature>
<sequence>MWCECEVIDTHCHLIDPQFNHDLEEVIQRAKASGIKYIVNIGYDLKTSITAIEMNKTYEWLIPAIGIHPNEEAEESITHIGEIEQLCISGKVVGIGETGLDYYRNYSPKEAQQKLFHLHINLARKVNLPLIIHTRNSIDDAIKILKEENYHKGVFHCYSGTYEQAKRIIDLGFYLGFGGVLTFSKNMREVFQRLPLDSIVFETDSPFLAPAGHKGKRNEPAFIYETLNFASSIKGLPAEQIEMITDRNAHQLFSLNPD</sequence>
<organism evidence="4">
    <name type="scientific">candidate division WOR-3 bacterium</name>
    <dbReference type="NCBI Taxonomy" id="2052148"/>
    <lineage>
        <taxon>Bacteria</taxon>
        <taxon>Bacteria division WOR-3</taxon>
    </lineage>
</organism>
<keyword evidence="2" id="KW-0378">Hydrolase</keyword>
<dbReference type="GO" id="GO:0046872">
    <property type="term" value="F:metal ion binding"/>
    <property type="evidence" value="ECO:0007669"/>
    <property type="project" value="UniProtKB-KW"/>
</dbReference>
<dbReference type="InterPro" id="IPR001130">
    <property type="entry name" value="TatD-like"/>
</dbReference>
<dbReference type="FunFam" id="3.20.20.140:FF:000005">
    <property type="entry name" value="TatD family hydrolase"/>
    <property type="match status" value="1"/>
</dbReference>
<feature type="binding site" evidence="3">
    <location>
        <position position="13"/>
    </location>
    <ligand>
        <name>a divalent metal cation</name>
        <dbReference type="ChEBI" id="CHEBI:60240"/>
        <label>1</label>
    </ligand>
</feature>
<dbReference type="Pfam" id="PF01026">
    <property type="entry name" value="TatD_DNase"/>
    <property type="match status" value="1"/>
</dbReference>
<feature type="binding site" evidence="3">
    <location>
        <position position="97"/>
    </location>
    <ligand>
        <name>a divalent metal cation</name>
        <dbReference type="ChEBI" id="CHEBI:60240"/>
        <label>1</label>
    </ligand>
</feature>
<protein>
    <submittedName>
        <fullName evidence="4">TatD family deoxyribonuclease</fullName>
    </submittedName>
</protein>
<dbReference type="AlphaFoldDB" id="A0A7V1EHT3"/>
<dbReference type="PANTHER" id="PTHR46124">
    <property type="entry name" value="D-AMINOACYL-TRNA DEACYLASE"/>
    <property type="match status" value="1"/>
</dbReference>
<keyword evidence="1 3" id="KW-0479">Metal-binding</keyword>
<feature type="binding site" evidence="3">
    <location>
        <position position="156"/>
    </location>
    <ligand>
        <name>a divalent metal cation</name>
        <dbReference type="ChEBI" id="CHEBI:60240"/>
        <label>2</label>
    </ligand>
</feature>
<name>A0A7V1EHT3_UNCW3</name>
<accession>A0A7V1EHT3</accession>
<gene>
    <name evidence="4" type="ORF">ENP86_04905</name>
</gene>
<dbReference type="InterPro" id="IPR032466">
    <property type="entry name" value="Metal_Hydrolase"/>
</dbReference>
<feature type="binding site" evidence="3">
    <location>
        <position position="11"/>
    </location>
    <ligand>
        <name>a divalent metal cation</name>
        <dbReference type="ChEBI" id="CHEBI:60240"/>
        <label>1</label>
    </ligand>
</feature>
<comment type="caution">
    <text evidence="4">The sequence shown here is derived from an EMBL/GenBank/DDBJ whole genome shotgun (WGS) entry which is preliminary data.</text>
</comment>
<dbReference type="NCBIfam" id="TIGR00010">
    <property type="entry name" value="YchF/TatD family DNA exonuclease"/>
    <property type="match status" value="1"/>
</dbReference>
<dbReference type="Gene3D" id="3.20.20.140">
    <property type="entry name" value="Metal-dependent hydrolases"/>
    <property type="match status" value="1"/>
</dbReference>
<reference evidence="4" key="1">
    <citation type="journal article" date="2020" name="mSystems">
        <title>Genome- and Community-Level Interaction Insights into Carbon Utilization and Element Cycling Functions of Hydrothermarchaeota in Hydrothermal Sediment.</title>
        <authorList>
            <person name="Zhou Z."/>
            <person name="Liu Y."/>
            <person name="Xu W."/>
            <person name="Pan J."/>
            <person name="Luo Z.H."/>
            <person name="Li M."/>
        </authorList>
    </citation>
    <scope>NUCLEOTIDE SEQUENCE [LARGE SCALE GENOMIC DNA]</scope>
    <source>
        <strain evidence="4">SpSt-258</strain>
    </source>
</reference>
<dbReference type="CDD" id="cd01310">
    <property type="entry name" value="TatD_DNAse"/>
    <property type="match status" value="1"/>
</dbReference>